<sequence length="425" mass="45205">MALAKDKAKLAVAAVKGEETQDLYVAVTKATLPDEVVPKEKHVRTLRIACSAHSPRNTVEYVIYKLGKRLSNPSWLVVLKSAMTFHRLLRECDPSFQEQMLRFADRTGRHHMLALDRFADHSSKDAWDYSAWVRVYSMYLNERLDVYRTMRFDPEGNVATPAQQQQQQQQMAGGYANGSAAGATGGYGAQGPYGGPTGAGAAAGPYGGPTGAYGSAYGGPTGAPYGGPTGGPYGGLTGANGYGSYGGAPGGAAATAAAPPQATASIKLKDCATPELLQHLPRMQRLMGRLLMCIPEGAASAHPIILTSCSWVLKESRSVYKAASEGVMNLADKIFEMERAQALQGIELYKDNLALCERLNAYYAAMQNLPALRNIIQYPQLAPLPADFLTAMEEYVREAPKGLDPNAAGAGSPRRGGAGPLAGNT</sequence>
<dbReference type="SMART" id="SM00273">
    <property type="entry name" value="ENTH"/>
    <property type="match status" value="1"/>
</dbReference>
<evidence type="ECO:0000256" key="7">
    <source>
        <dbReference type="SAM" id="MobiDB-lite"/>
    </source>
</evidence>
<dbReference type="Pfam" id="PF07651">
    <property type="entry name" value="ANTH"/>
    <property type="match status" value="2"/>
</dbReference>
<keyword evidence="5" id="KW-0168">Coated pit</keyword>
<feature type="domain" description="ENTH" evidence="8">
    <location>
        <begin position="15"/>
        <end position="154"/>
    </location>
</feature>
<dbReference type="PANTHER" id="PTHR22951">
    <property type="entry name" value="CLATHRIN ASSEMBLY PROTEIN"/>
    <property type="match status" value="1"/>
</dbReference>
<dbReference type="Proteomes" id="UP001244341">
    <property type="component" value="Chromosome 16b"/>
</dbReference>
<evidence type="ECO:0000313" key="9">
    <source>
        <dbReference type="EMBL" id="WIA23438.1"/>
    </source>
</evidence>
<evidence type="ECO:0000256" key="1">
    <source>
        <dbReference type="ARBA" id="ARBA00004132"/>
    </source>
</evidence>
<keyword evidence="6" id="KW-0968">Cytoplasmic vesicle</keyword>
<keyword evidence="3" id="KW-0254">Endocytosis</keyword>
<evidence type="ECO:0000256" key="6">
    <source>
        <dbReference type="ARBA" id="ARBA00023329"/>
    </source>
</evidence>
<protein>
    <recommendedName>
        <fullName evidence="8">ENTH domain-containing protein</fullName>
    </recommendedName>
</protein>
<gene>
    <name evidence="9" type="ORF">OEZ85_000192</name>
</gene>
<dbReference type="Gene3D" id="1.20.58.150">
    <property type="entry name" value="ANTH domain"/>
    <property type="match status" value="1"/>
</dbReference>
<dbReference type="Gene3D" id="1.25.40.90">
    <property type="match status" value="1"/>
</dbReference>
<proteinExistence type="predicted"/>
<dbReference type="SUPFAM" id="SSF48464">
    <property type="entry name" value="ENTH/VHS domain"/>
    <property type="match status" value="1"/>
</dbReference>
<dbReference type="InterPro" id="IPR013809">
    <property type="entry name" value="ENTH"/>
</dbReference>
<evidence type="ECO:0000313" key="10">
    <source>
        <dbReference type="Proteomes" id="UP001244341"/>
    </source>
</evidence>
<feature type="region of interest" description="Disordered" evidence="7">
    <location>
        <begin position="402"/>
        <end position="425"/>
    </location>
</feature>
<reference evidence="9 10" key="1">
    <citation type="submission" date="2023-05" db="EMBL/GenBank/DDBJ databases">
        <title>A 100% complete, gapless, phased diploid assembly of the Scenedesmus obliquus UTEX 3031 genome.</title>
        <authorList>
            <person name="Biondi T.C."/>
            <person name="Hanschen E.R."/>
            <person name="Kwon T."/>
            <person name="Eng W."/>
            <person name="Kruse C.P.S."/>
            <person name="Koehler S.I."/>
            <person name="Kunde Y."/>
            <person name="Gleasner C.D."/>
            <person name="You Mak K.T."/>
            <person name="Polle J."/>
            <person name="Hovde B.T."/>
            <person name="Starkenburg S.R."/>
        </authorList>
    </citation>
    <scope>NUCLEOTIDE SEQUENCE [LARGE SCALE GENOMIC DNA]</scope>
    <source>
        <strain evidence="9 10">DOE0152z</strain>
    </source>
</reference>
<evidence type="ECO:0000256" key="5">
    <source>
        <dbReference type="ARBA" id="ARBA00023176"/>
    </source>
</evidence>
<organism evidence="9 10">
    <name type="scientific">Tetradesmus obliquus</name>
    <name type="common">Green alga</name>
    <name type="synonym">Acutodesmus obliquus</name>
    <dbReference type="NCBI Taxonomy" id="3088"/>
    <lineage>
        <taxon>Eukaryota</taxon>
        <taxon>Viridiplantae</taxon>
        <taxon>Chlorophyta</taxon>
        <taxon>core chlorophytes</taxon>
        <taxon>Chlorophyceae</taxon>
        <taxon>CS clade</taxon>
        <taxon>Sphaeropleales</taxon>
        <taxon>Scenedesmaceae</taxon>
        <taxon>Tetradesmus</taxon>
    </lineage>
</organism>
<accession>A0ABY8US13</accession>
<dbReference type="InterPro" id="IPR008942">
    <property type="entry name" value="ENTH_VHS"/>
</dbReference>
<dbReference type="InterPro" id="IPR011417">
    <property type="entry name" value="ANTH_dom"/>
</dbReference>
<dbReference type="InterPro" id="IPR048050">
    <property type="entry name" value="ANTH_N_plant"/>
</dbReference>
<keyword evidence="10" id="KW-1185">Reference proteome</keyword>
<evidence type="ECO:0000256" key="2">
    <source>
        <dbReference type="ARBA" id="ARBA00004600"/>
    </source>
</evidence>
<dbReference type="EMBL" id="CP126223">
    <property type="protein sequence ID" value="WIA23438.1"/>
    <property type="molecule type" value="Genomic_DNA"/>
</dbReference>
<dbReference type="InterPro" id="IPR045192">
    <property type="entry name" value="AP180-like"/>
</dbReference>
<evidence type="ECO:0000256" key="4">
    <source>
        <dbReference type="ARBA" id="ARBA00023136"/>
    </source>
</evidence>
<keyword evidence="4" id="KW-0472">Membrane</keyword>
<dbReference type="PANTHER" id="PTHR22951:SF5">
    <property type="entry name" value="PHOSPHATIDYLINOSITOL-BINDING CLATHRIN ASSEMBLY PROTEIN LAP"/>
    <property type="match status" value="1"/>
</dbReference>
<dbReference type="PROSITE" id="PS50942">
    <property type="entry name" value="ENTH"/>
    <property type="match status" value="1"/>
</dbReference>
<dbReference type="InterPro" id="IPR014712">
    <property type="entry name" value="ANTH_dom_sf"/>
</dbReference>
<comment type="subcellular location">
    <subcellularLocation>
        <location evidence="1">Cytoplasmic vesicle</location>
        <location evidence="1">Clathrin-coated vesicle</location>
    </subcellularLocation>
    <subcellularLocation>
        <location evidence="2">Membrane</location>
        <location evidence="2">Clathrin-coated pit</location>
    </subcellularLocation>
</comment>
<evidence type="ECO:0000259" key="8">
    <source>
        <dbReference type="PROSITE" id="PS50942"/>
    </source>
</evidence>
<evidence type="ECO:0000256" key="3">
    <source>
        <dbReference type="ARBA" id="ARBA00022583"/>
    </source>
</evidence>
<feature type="compositionally biased region" description="Gly residues" evidence="7">
    <location>
        <begin position="414"/>
        <end position="425"/>
    </location>
</feature>
<name>A0ABY8US13_TETOB</name>
<dbReference type="SUPFAM" id="SSF89009">
    <property type="entry name" value="GAT-like domain"/>
    <property type="match status" value="1"/>
</dbReference>
<dbReference type="CDD" id="cd03564">
    <property type="entry name" value="ANTH_N"/>
    <property type="match status" value="1"/>
</dbReference>